<dbReference type="GO" id="GO:0003677">
    <property type="term" value="F:DNA binding"/>
    <property type="evidence" value="ECO:0007669"/>
    <property type="project" value="InterPro"/>
</dbReference>
<dbReference type="PANTHER" id="PTHR21180">
    <property type="entry name" value="ENDONUCLEASE/EXONUCLEASE/PHOSPHATASE FAMILY DOMAIN-CONTAINING PROTEIN 1"/>
    <property type="match status" value="1"/>
</dbReference>
<evidence type="ECO:0000256" key="1">
    <source>
        <dbReference type="SAM" id="SignalP"/>
    </source>
</evidence>
<dbReference type="SUPFAM" id="SSF47781">
    <property type="entry name" value="RuvA domain 2-like"/>
    <property type="match status" value="1"/>
</dbReference>
<dbReference type="InterPro" id="IPR003583">
    <property type="entry name" value="Hlx-hairpin-Hlx_DNA-bd_motif"/>
</dbReference>
<evidence type="ECO:0000259" key="2">
    <source>
        <dbReference type="SMART" id="SM00278"/>
    </source>
</evidence>
<feature type="domain" description="Helix-hairpin-helix DNA-binding motif class 1" evidence="2">
    <location>
        <begin position="57"/>
        <end position="76"/>
    </location>
</feature>
<reference evidence="4" key="1">
    <citation type="journal article" date="2018" name="Front. Microbiol.">
        <title>Genome-Based Analysis Reveals the Taxonomy and Diversity of the Family Idiomarinaceae.</title>
        <authorList>
            <person name="Liu Y."/>
            <person name="Lai Q."/>
            <person name="Shao Z."/>
        </authorList>
    </citation>
    <scope>NUCLEOTIDE SEQUENCE [LARGE SCALE GENOMIC DNA]</scope>
    <source>
        <strain evidence="4">PO-M2</strain>
    </source>
</reference>
<comment type="caution">
    <text evidence="3">The sequence shown here is derived from an EMBL/GenBank/DDBJ whole genome shotgun (WGS) entry which is preliminary data.</text>
</comment>
<evidence type="ECO:0000313" key="4">
    <source>
        <dbReference type="Proteomes" id="UP000287649"/>
    </source>
</evidence>
<feature type="signal peptide" evidence="1">
    <location>
        <begin position="1"/>
        <end position="25"/>
    </location>
</feature>
<dbReference type="GO" id="GO:0015627">
    <property type="term" value="C:type II protein secretion system complex"/>
    <property type="evidence" value="ECO:0007669"/>
    <property type="project" value="TreeGrafter"/>
</dbReference>
<sequence>MLRKTFTTFFTAIVLVAVSASSAAATPLLPTVKPTQPMQAVQQQLVKVNINTASAAELAMSLTGVGQRRAEAIIALREQLGGFTDANQLMQVKGIGPRLIELNKERIEL</sequence>
<protein>
    <submittedName>
        <fullName evidence="3">DNA uptake protein</fullName>
    </submittedName>
</protein>
<dbReference type="InterPro" id="IPR051675">
    <property type="entry name" value="Endo/Exo/Phosphatase_dom_1"/>
</dbReference>
<dbReference type="AlphaFoldDB" id="A0A432Y3R9"/>
<gene>
    <name evidence="3" type="ORF">CWI70_02195</name>
</gene>
<dbReference type="RefSeq" id="WP_126770159.1">
    <property type="nucleotide sequence ID" value="NZ_JANQBU010000001.1"/>
</dbReference>
<dbReference type="GO" id="GO:0015628">
    <property type="term" value="P:protein secretion by the type II secretion system"/>
    <property type="evidence" value="ECO:0007669"/>
    <property type="project" value="TreeGrafter"/>
</dbReference>
<evidence type="ECO:0000313" key="3">
    <source>
        <dbReference type="EMBL" id="RUO55619.1"/>
    </source>
</evidence>
<keyword evidence="1" id="KW-0732">Signal</keyword>
<dbReference type="EMBL" id="PIPX01000001">
    <property type="protein sequence ID" value="RUO55619.1"/>
    <property type="molecule type" value="Genomic_DNA"/>
</dbReference>
<dbReference type="Gene3D" id="1.10.150.280">
    <property type="entry name" value="AF1531-like domain"/>
    <property type="match status" value="1"/>
</dbReference>
<proteinExistence type="predicted"/>
<dbReference type="InterPro" id="IPR004509">
    <property type="entry name" value="Competence_ComEA_HhH"/>
</dbReference>
<dbReference type="PANTHER" id="PTHR21180:SF32">
    <property type="entry name" value="ENDONUCLEASE_EXONUCLEASE_PHOSPHATASE FAMILY DOMAIN-CONTAINING PROTEIN 1"/>
    <property type="match status" value="1"/>
</dbReference>
<dbReference type="Proteomes" id="UP000287649">
    <property type="component" value="Unassembled WGS sequence"/>
</dbReference>
<accession>A0A432Y3R9</accession>
<dbReference type="NCBIfam" id="TIGR00426">
    <property type="entry name" value="competence protein ComEA helix-hairpin-helix repeat region"/>
    <property type="match status" value="1"/>
</dbReference>
<name>A0A432Y3R9_9GAMM</name>
<dbReference type="GO" id="GO:0006281">
    <property type="term" value="P:DNA repair"/>
    <property type="evidence" value="ECO:0007669"/>
    <property type="project" value="InterPro"/>
</dbReference>
<keyword evidence="4" id="KW-1185">Reference proteome</keyword>
<feature type="domain" description="Helix-hairpin-helix DNA-binding motif class 1" evidence="2">
    <location>
        <begin position="87"/>
        <end position="106"/>
    </location>
</feature>
<organism evidence="3 4">
    <name type="scientific">Pseudidiomarina homiensis</name>
    <dbReference type="NCBI Taxonomy" id="364198"/>
    <lineage>
        <taxon>Bacteria</taxon>
        <taxon>Pseudomonadati</taxon>
        <taxon>Pseudomonadota</taxon>
        <taxon>Gammaproteobacteria</taxon>
        <taxon>Alteromonadales</taxon>
        <taxon>Idiomarinaceae</taxon>
        <taxon>Pseudidiomarina</taxon>
    </lineage>
</organism>
<dbReference type="InterPro" id="IPR010994">
    <property type="entry name" value="RuvA_2-like"/>
</dbReference>
<dbReference type="Pfam" id="PF12836">
    <property type="entry name" value="HHH_3"/>
    <property type="match status" value="1"/>
</dbReference>
<dbReference type="OrthoDB" id="7510573at2"/>
<feature type="chain" id="PRO_5019398767" evidence="1">
    <location>
        <begin position="26"/>
        <end position="109"/>
    </location>
</feature>
<dbReference type="SMART" id="SM00278">
    <property type="entry name" value="HhH1"/>
    <property type="match status" value="2"/>
</dbReference>